<evidence type="ECO:0000256" key="3">
    <source>
        <dbReference type="SAM" id="SignalP"/>
    </source>
</evidence>
<evidence type="ECO:0000256" key="2">
    <source>
        <dbReference type="ARBA" id="ARBA00022801"/>
    </source>
</evidence>
<dbReference type="GO" id="GO:0000270">
    <property type="term" value="P:peptidoglycan metabolic process"/>
    <property type="evidence" value="ECO:0007669"/>
    <property type="project" value="TreeGrafter"/>
</dbReference>
<keyword evidence="5" id="KW-1185">Reference proteome</keyword>
<feature type="signal peptide" evidence="3">
    <location>
        <begin position="1"/>
        <end position="23"/>
    </location>
</feature>
<keyword evidence="4" id="KW-0121">Carboxypeptidase</keyword>
<accession>A0A2V1INU0</accession>
<evidence type="ECO:0000313" key="5">
    <source>
        <dbReference type="Proteomes" id="UP000244905"/>
    </source>
</evidence>
<organism evidence="4 5">
    <name type="scientific">Duncaniella muris</name>
    <dbReference type="NCBI Taxonomy" id="2094150"/>
    <lineage>
        <taxon>Bacteria</taxon>
        <taxon>Pseudomonadati</taxon>
        <taxon>Bacteroidota</taxon>
        <taxon>Bacteroidia</taxon>
        <taxon>Bacteroidales</taxon>
        <taxon>Muribaculaceae</taxon>
        <taxon>Duncaniella</taxon>
    </lineage>
</organism>
<gene>
    <name evidence="4" type="primary">dacB</name>
    <name evidence="4" type="ORF">C5O23_10330</name>
</gene>
<dbReference type="InterPro" id="IPR000667">
    <property type="entry name" value="Peptidase_S13"/>
</dbReference>
<dbReference type="PANTHER" id="PTHR30023:SF0">
    <property type="entry name" value="PENICILLIN-SENSITIVE CARBOXYPEPTIDASE A"/>
    <property type="match status" value="1"/>
</dbReference>
<keyword evidence="2" id="KW-0378">Hydrolase</keyword>
<evidence type="ECO:0000256" key="1">
    <source>
        <dbReference type="ARBA" id="ARBA00006096"/>
    </source>
</evidence>
<keyword evidence="4" id="KW-0645">Protease</keyword>
<dbReference type="NCBIfam" id="TIGR00666">
    <property type="entry name" value="PBP4"/>
    <property type="match status" value="1"/>
</dbReference>
<reference evidence="5" key="1">
    <citation type="submission" date="2018-02" db="EMBL/GenBank/DDBJ databases">
        <authorList>
            <person name="Clavel T."/>
            <person name="Strowig T."/>
        </authorList>
    </citation>
    <scope>NUCLEOTIDE SEQUENCE [LARGE SCALE GENOMIC DNA]</scope>
    <source>
        <strain evidence="5">DSM 103720</strain>
    </source>
</reference>
<dbReference type="InterPro" id="IPR012338">
    <property type="entry name" value="Beta-lactam/transpept-like"/>
</dbReference>
<dbReference type="SUPFAM" id="SSF56601">
    <property type="entry name" value="beta-lactamase/transpeptidase-like"/>
    <property type="match status" value="1"/>
</dbReference>
<comment type="similarity">
    <text evidence="1">Belongs to the peptidase S13 family.</text>
</comment>
<dbReference type="GeneID" id="82526734"/>
<dbReference type="PANTHER" id="PTHR30023">
    <property type="entry name" value="D-ALANYL-D-ALANINE CARBOXYPEPTIDASE"/>
    <property type="match status" value="1"/>
</dbReference>
<comment type="caution">
    <text evidence="4">The sequence shown here is derived from an EMBL/GenBank/DDBJ whole genome shotgun (WGS) entry which is preliminary data.</text>
</comment>
<name>A0A2V1INU0_9BACT</name>
<keyword evidence="3" id="KW-0732">Signal</keyword>
<dbReference type="Pfam" id="PF02113">
    <property type="entry name" value="Peptidase_S13"/>
    <property type="match status" value="1"/>
</dbReference>
<dbReference type="RefSeq" id="WP_107032868.1">
    <property type="nucleotide sequence ID" value="NZ_CAPEJN010000015.1"/>
</dbReference>
<dbReference type="PRINTS" id="PR00922">
    <property type="entry name" value="DADACBPTASE3"/>
</dbReference>
<evidence type="ECO:0000313" key="4">
    <source>
        <dbReference type="EMBL" id="PWB01186.1"/>
    </source>
</evidence>
<protein>
    <submittedName>
        <fullName evidence="4">D-alanyl-D-alanine carboxypeptidase/D-alanyl-D-alanine-endopeptidase</fullName>
    </submittedName>
</protein>
<dbReference type="GO" id="GO:0004185">
    <property type="term" value="F:serine-type carboxypeptidase activity"/>
    <property type="evidence" value="ECO:0007669"/>
    <property type="project" value="InterPro"/>
</dbReference>
<sequence length="470" mass="51657">MVIKKICRIAVTAVIFLSGAVSASAFPLRVSGIDSVNTAILIRDLRFGADIVSENVDRSLIPASVMKSVTVGSMLNLADTSECFITPVVADGSISDGVLSGNIVVRVCGDPTIESQFLPSSQGFADSIAAGLRRLGVTSVTGDVIIDSSDFPDATTPPGWMDEDIPWPYGARLQGANFRDNRFRLRLPSKETEPFVPDLKFSYTNPKRRRVKIDRKDGSETFIVSGNQRRGLNDVFSMPNPWKAMRHEIVTVLHDSGIEIGGNKTAYSQDSWTVYEHHSPSLGEIMRSLMFRSDNLMAEGILRAITPGGTREDAIKEEMAVWSLSGISPHGVVIKDGSGLSRDNRLTARFLAGIYQYMITDPFGGDYSSLFPRAGYDGTMRNFLLGTSLEGRVAMKTGSMRGVQSYAGYLFDENGHPTHVIIFMVNNFRCSRAALKNDIERLLLEKFDVSLQSENLSEEETITENPNDEQ</sequence>
<dbReference type="Proteomes" id="UP000244905">
    <property type="component" value="Unassembled WGS sequence"/>
</dbReference>
<dbReference type="GO" id="GO:0006508">
    <property type="term" value="P:proteolysis"/>
    <property type="evidence" value="ECO:0007669"/>
    <property type="project" value="InterPro"/>
</dbReference>
<dbReference type="Gene3D" id="3.40.710.10">
    <property type="entry name" value="DD-peptidase/beta-lactamase superfamily"/>
    <property type="match status" value="1"/>
</dbReference>
<dbReference type="Gene3D" id="3.50.80.20">
    <property type="entry name" value="D-Ala-D-Ala carboxypeptidase C, peptidase S13"/>
    <property type="match status" value="1"/>
</dbReference>
<proteinExistence type="inferred from homology"/>
<feature type="chain" id="PRO_5015968219" evidence="3">
    <location>
        <begin position="24"/>
        <end position="470"/>
    </location>
</feature>
<dbReference type="EMBL" id="PUEC01000024">
    <property type="protein sequence ID" value="PWB01186.1"/>
    <property type="molecule type" value="Genomic_DNA"/>
</dbReference>
<dbReference type="AlphaFoldDB" id="A0A2V1INU0"/>